<feature type="domain" description="Response regulatory" evidence="11">
    <location>
        <begin position="526"/>
        <end position="643"/>
    </location>
</feature>
<keyword evidence="3 9" id="KW-0597">Phosphoprotein</keyword>
<keyword evidence="4" id="KW-0808">Transferase</keyword>
<dbReference type="SUPFAM" id="SSF52172">
    <property type="entry name" value="CheY-like"/>
    <property type="match status" value="1"/>
</dbReference>
<evidence type="ECO:0000313" key="14">
    <source>
        <dbReference type="EMBL" id="MDR6555075.1"/>
    </source>
</evidence>
<dbReference type="SUPFAM" id="SSF47384">
    <property type="entry name" value="Homodimeric domain of signal transducing histidine kinase"/>
    <property type="match status" value="1"/>
</dbReference>
<dbReference type="RefSeq" id="WP_310502471.1">
    <property type="nucleotide sequence ID" value="NZ_JAVDSB010000023.1"/>
</dbReference>
<keyword evidence="6" id="KW-0418">Kinase</keyword>
<dbReference type="InterPro" id="IPR000014">
    <property type="entry name" value="PAS"/>
</dbReference>
<dbReference type="InterPro" id="IPR036890">
    <property type="entry name" value="HATPase_C_sf"/>
</dbReference>
<feature type="modified residue" description="4-aspartylphosphate" evidence="9">
    <location>
        <position position="575"/>
    </location>
</feature>
<dbReference type="SUPFAM" id="SSF55874">
    <property type="entry name" value="ATPase domain of HSP90 chaperone/DNA topoisomerase II/histidine kinase"/>
    <property type="match status" value="1"/>
</dbReference>
<dbReference type="InterPro" id="IPR001610">
    <property type="entry name" value="PAC"/>
</dbReference>
<dbReference type="Pfam" id="PF08447">
    <property type="entry name" value="PAS_3"/>
    <property type="match status" value="1"/>
</dbReference>
<dbReference type="EMBL" id="JAVDSB010000023">
    <property type="protein sequence ID" value="MDR6555075.1"/>
    <property type="molecule type" value="Genomic_DNA"/>
</dbReference>
<dbReference type="Gene3D" id="3.30.450.20">
    <property type="entry name" value="PAS domain"/>
    <property type="match status" value="2"/>
</dbReference>
<gene>
    <name evidence="14" type="ORF">J2736_006329</name>
</gene>
<dbReference type="InterPro" id="IPR000700">
    <property type="entry name" value="PAS-assoc_C"/>
</dbReference>
<dbReference type="Gene3D" id="3.40.50.2300">
    <property type="match status" value="1"/>
</dbReference>
<organism evidence="14 15">
    <name type="scientific">Paenibacillus qinlingensis</name>
    <dbReference type="NCBI Taxonomy" id="1837343"/>
    <lineage>
        <taxon>Bacteria</taxon>
        <taxon>Bacillati</taxon>
        <taxon>Bacillota</taxon>
        <taxon>Bacilli</taxon>
        <taxon>Bacillales</taxon>
        <taxon>Paenibacillaceae</taxon>
        <taxon>Paenibacillus</taxon>
    </lineage>
</organism>
<dbReference type="InterPro" id="IPR005467">
    <property type="entry name" value="His_kinase_dom"/>
</dbReference>
<feature type="domain" description="PAS" evidence="12">
    <location>
        <begin position="137"/>
        <end position="207"/>
    </location>
</feature>
<protein>
    <recommendedName>
        <fullName evidence="2">histidine kinase</fullName>
        <ecNumber evidence="2">2.7.13.3</ecNumber>
    </recommendedName>
</protein>
<dbReference type="PANTHER" id="PTHR45339:SF1">
    <property type="entry name" value="HYBRID SIGNAL TRANSDUCTION HISTIDINE KINASE J"/>
    <property type="match status" value="1"/>
</dbReference>
<evidence type="ECO:0000256" key="2">
    <source>
        <dbReference type="ARBA" id="ARBA00012438"/>
    </source>
</evidence>
<dbReference type="Pfam" id="PF02518">
    <property type="entry name" value="HATPase_c"/>
    <property type="match status" value="1"/>
</dbReference>
<dbReference type="InterPro" id="IPR011006">
    <property type="entry name" value="CheY-like_superfamily"/>
</dbReference>
<evidence type="ECO:0000313" key="15">
    <source>
        <dbReference type="Proteomes" id="UP001267290"/>
    </source>
</evidence>
<evidence type="ECO:0000256" key="9">
    <source>
        <dbReference type="PROSITE-ProRule" id="PRU00169"/>
    </source>
</evidence>
<dbReference type="PROSITE" id="PS50109">
    <property type="entry name" value="HIS_KIN"/>
    <property type="match status" value="1"/>
</dbReference>
<dbReference type="InterPro" id="IPR036097">
    <property type="entry name" value="HisK_dim/P_sf"/>
</dbReference>
<dbReference type="EC" id="2.7.13.3" evidence="2"/>
<dbReference type="CDD" id="cd00082">
    <property type="entry name" value="HisKA"/>
    <property type="match status" value="1"/>
</dbReference>
<dbReference type="InterPro" id="IPR013655">
    <property type="entry name" value="PAS_fold_3"/>
</dbReference>
<evidence type="ECO:0000256" key="5">
    <source>
        <dbReference type="ARBA" id="ARBA00022741"/>
    </source>
</evidence>
<dbReference type="Pfam" id="PF00072">
    <property type="entry name" value="Response_reg"/>
    <property type="match status" value="1"/>
</dbReference>
<dbReference type="CDD" id="cd00130">
    <property type="entry name" value="PAS"/>
    <property type="match status" value="1"/>
</dbReference>
<evidence type="ECO:0000259" key="13">
    <source>
        <dbReference type="PROSITE" id="PS50113"/>
    </source>
</evidence>
<dbReference type="SMART" id="SM00388">
    <property type="entry name" value="HisKA"/>
    <property type="match status" value="1"/>
</dbReference>
<keyword evidence="5" id="KW-0547">Nucleotide-binding</keyword>
<feature type="domain" description="Histidine kinase" evidence="10">
    <location>
        <begin position="275"/>
        <end position="497"/>
    </location>
</feature>
<evidence type="ECO:0000256" key="1">
    <source>
        <dbReference type="ARBA" id="ARBA00000085"/>
    </source>
</evidence>
<reference evidence="14 15" key="1">
    <citation type="submission" date="2023-07" db="EMBL/GenBank/DDBJ databases">
        <title>Sorghum-associated microbial communities from plants grown in Nebraska, USA.</title>
        <authorList>
            <person name="Schachtman D."/>
        </authorList>
    </citation>
    <scope>NUCLEOTIDE SEQUENCE [LARGE SCALE GENOMIC DNA]</scope>
    <source>
        <strain evidence="14 15">CC258</strain>
    </source>
</reference>
<proteinExistence type="predicted"/>
<evidence type="ECO:0000259" key="10">
    <source>
        <dbReference type="PROSITE" id="PS50109"/>
    </source>
</evidence>
<dbReference type="NCBIfam" id="TIGR00229">
    <property type="entry name" value="sensory_box"/>
    <property type="match status" value="2"/>
</dbReference>
<evidence type="ECO:0000259" key="11">
    <source>
        <dbReference type="PROSITE" id="PS50110"/>
    </source>
</evidence>
<evidence type="ECO:0000259" key="12">
    <source>
        <dbReference type="PROSITE" id="PS50112"/>
    </source>
</evidence>
<evidence type="ECO:0000256" key="3">
    <source>
        <dbReference type="ARBA" id="ARBA00022553"/>
    </source>
</evidence>
<dbReference type="Pfam" id="PF00512">
    <property type="entry name" value="HisKA"/>
    <property type="match status" value="1"/>
</dbReference>
<name>A0ABU1P5P0_9BACL</name>
<dbReference type="CDD" id="cd16922">
    <property type="entry name" value="HATPase_EvgS-ArcB-TorS-like"/>
    <property type="match status" value="1"/>
</dbReference>
<comment type="caution">
    <text evidence="14">The sequence shown here is derived from an EMBL/GenBank/DDBJ whole genome shotgun (WGS) entry which is preliminary data.</text>
</comment>
<dbReference type="PROSITE" id="PS50110">
    <property type="entry name" value="RESPONSE_REGULATORY"/>
    <property type="match status" value="1"/>
</dbReference>
<evidence type="ECO:0000256" key="4">
    <source>
        <dbReference type="ARBA" id="ARBA00022679"/>
    </source>
</evidence>
<dbReference type="InterPro" id="IPR001789">
    <property type="entry name" value="Sig_transdc_resp-reg_receiver"/>
</dbReference>
<keyword evidence="7" id="KW-0067">ATP-binding</keyword>
<sequence>MQDLKLFDSEALFEHLYRNAPIGIALISMDRKWLNVNPAVCHIFGYSKEEFMNFTLEDIRHPDDKNNTSGLLTALLDGVIPSFELENRYFNKNGNIVWASVFVSLIRDDNDGKPIYFMTQFIDVTKNKLAELKLQESIERYTSLKKYNHDAIISFGLDGIIINGNIIVQHMTGYPIEELIGNGMSKLIGEKNATNLLLALNDHVEIEKVEKEITFIQHKDGYSVEVLVTLAPIIIQTQTKGFYIIAKDMTEQKKLIIEKEAAEKTNKAKSEFLAMMSHEIRTPMNGVIGMTDVLLETELDEEQIEYVQIIKKSGSTLLMIINDILDFSKIESGKTELMEEPLNVADIISESLSMVMSKALEKNLEITTSVCPKVPSLVHGDITKLRQVLMNLLSNAVKFTPNGAISISVDNVSQDLNSVRLQFAIKDTGIGVPKEQVVHLFEPFYQVDHFMTRRTEGTGLGLAICKKLVELMDGEIWHESSEDQSGSTFLFTANLKVLSNHVDASPYDMWPQQDDIVENSAAQPLKILIAEDNEVNQVVINKMLEKLGHKTTLVHNGKEAVEAVKRNNYDIIFMDIQMPWMDGLTATKLITDMLNGKKRPYIVAVTAHAIKGDCEKYLSEGLDAYISKPISINAISEIIDRLEKLKSKVRD</sequence>
<comment type="catalytic activity">
    <reaction evidence="1">
        <text>ATP + protein L-histidine = ADP + protein N-phospho-L-histidine.</text>
        <dbReference type="EC" id="2.7.13.3"/>
    </reaction>
</comment>
<feature type="domain" description="PAS" evidence="12">
    <location>
        <begin position="9"/>
        <end position="79"/>
    </location>
</feature>
<dbReference type="SMART" id="SM00086">
    <property type="entry name" value="PAC"/>
    <property type="match status" value="2"/>
</dbReference>
<feature type="domain" description="PAC" evidence="13">
    <location>
        <begin position="83"/>
        <end position="136"/>
    </location>
</feature>
<dbReference type="SMART" id="SM00091">
    <property type="entry name" value="PAS"/>
    <property type="match status" value="2"/>
</dbReference>
<dbReference type="InterPro" id="IPR004358">
    <property type="entry name" value="Sig_transdc_His_kin-like_C"/>
</dbReference>
<evidence type="ECO:0000256" key="8">
    <source>
        <dbReference type="ARBA" id="ARBA00023012"/>
    </source>
</evidence>
<dbReference type="SMART" id="SM00448">
    <property type="entry name" value="REC"/>
    <property type="match status" value="1"/>
</dbReference>
<accession>A0ABU1P5P0</accession>
<evidence type="ECO:0000256" key="6">
    <source>
        <dbReference type="ARBA" id="ARBA00022777"/>
    </source>
</evidence>
<dbReference type="Pfam" id="PF13426">
    <property type="entry name" value="PAS_9"/>
    <property type="match status" value="1"/>
</dbReference>
<dbReference type="SMART" id="SM00387">
    <property type="entry name" value="HATPase_c"/>
    <property type="match status" value="1"/>
</dbReference>
<dbReference type="Proteomes" id="UP001267290">
    <property type="component" value="Unassembled WGS sequence"/>
</dbReference>
<dbReference type="Gene3D" id="3.30.565.10">
    <property type="entry name" value="Histidine kinase-like ATPase, C-terminal domain"/>
    <property type="match status" value="1"/>
</dbReference>
<dbReference type="PROSITE" id="PS50112">
    <property type="entry name" value="PAS"/>
    <property type="match status" value="2"/>
</dbReference>
<dbReference type="PROSITE" id="PS50113">
    <property type="entry name" value="PAC"/>
    <property type="match status" value="1"/>
</dbReference>
<evidence type="ECO:0000256" key="7">
    <source>
        <dbReference type="ARBA" id="ARBA00022840"/>
    </source>
</evidence>
<dbReference type="InterPro" id="IPR003594">
    <property type="entry name" value="HATPase_dom"/>
</dbReference>
<keyword evidence="8" id="KW-0902">Two-component regulatory system</keyword>
<dbReference type="SUPFAM" id="SSF55785">
    <property type="entry name" value="PYP-like sensor domain (PAS domain)"/>
    <property type="match status" value="2"/>
</dbReference>
<dbReference type="InterPro" id="IPR003661">
    <property type="entry name" value="HisK_dim/P_dom"/>
</dbReference>
<dbReference type="CDD" id="cd17546">
    <property type="entry name" value="REC_hyHK_CKI1_RcsC-like"/>
    <property type="match status" value="1"/>
</dbReference>
<dbReference type="PANTHER" id="PTHR45339">
    <property type="entry name" value="HYBRID SIGNAL TRANSDUCTION HISTIDINE KINASE J"/>
    <property type="match status" value="1"/>
</dbReference>
<dbReference type="Gene3D" id="1.10.287.130">
    <property type="match status" value="1"/>
</dbReference>
<dbReference type="PRINTS" id="PR00344">
    <property type="entry name" value="BCTRLSENSOR"/>
</dbReference>
<keyword evidence="15" id="KW-1185">Reference proteome</keyword>
<dbReference type="InterPro" id="IPR035965">
    <property type="entry name" value="PAS-like_dom_sf"/>
</dbReference>